<dbReference type="SUPFAM" id="SSF51430">
    <property type="entry name" value="NAD(P)-linked oxidoreductase"/>
    <property type="match status" value="1"/>
</dbReference>
<reference evidence="3" key="2">
    <citation type="submission" date="2021-02" db="EMBL/GenBank/DDBJ databases">
        <title>Aspergillus puulaauensis MK2 genome sequence.</title>
        <authorList>
            <person name="Futagami T."/>
            <person name="Mori K."/>
            <person name="Kadooka C."/>
            <person name="Tanaka T."/>
        </authorList>
    </citation>
    <scope>NUCLEOTIDE SEQUENCE</scope>
    <source>
        <strain evidence="3">MK2</strain>
    </source>
</reference>
<evidence type="ECO:0000259" key="2">
    <source>
        <dbReference type="Pfam" id="PF00248"/>
    </source>
</evidence>
<dbReference type="CDD" id="cd19077">
    <property type="entry name" value="AKR_AKR8A1-2"/>
    <property type="match status" value="1"/>
</dbReference>
<keyword evidence="1" id="KW-0560">Oxidoreductase</keyword>
<evidence type="ECO:0000313" key="4">
    <source>
        <dbReference type="Proteomes" id="UP000654913"/>
    </source>
</evidence>
<gene>
    <name evidence="3" type="primary">PLR1_3</name>
    <name evidence="3" type="ORF">APUU_40618S</name>
</gene>
<dbReference type="OrthoDB" id="37537at2759"/>
<name>A0A7R8ALP4_9EURO</name>
<accession>A0A7R8ALP4</accession>
<reference evidence="3" key="1">
    <citation type="submission" date="2021-01" db="EMBL/GenBank/DDBJ databases">
        <authorList>
            <consortium name="Aspergillus puulaauensis MK2 genome sequencing consortium"/>
            <person name="Kazuki M."/>
            <person name="Futagami T."/>
        </authorList>
    </citation>
    <scope>NUCLEOTIDE SEQUENCE</scope>
    <source>
        <strain evidence="3">MK2</strain>
    </source>
</reference>
<proteinExistence type="predicted"/>
<dbReference type="PANTHER" id="PTHR43625">
    <property type="entry name" value="AFLATOXIN B1 ALDEHYDE REDUCTASE"/>
    <property type="match status" value="1"/>
</dbReference>
<dbReference type="RefSeq" id="XP_041556368.1">
    <property type="nucleotide sequence ID" value="XM_041703711.1"/>
</dbReference>
<dbReference type="Proteomes" id="UP000654913">
    <property type="component" value="Chromosome 4"/>
</dbReference>
<organism evidence="3 4">
    <name type="scientific">Aspergillus puulaauensis</name>
    <dbReference type="NCBI Taxonomy" id="1220207"/>
    <lineage>
        <taxon>Eukaryota</taxon>
        <taxon>Fungi</taxon>
        <taxon>Dikarya</taxon>
        <taxon>Ascomycota</taxon>
        <taxon>Pezizomycotina</taxon>
        <taxon>Eurotiomycetes</taxon>
        <taxon>Eurotiomycetidae</taxon>
        <taxon>Eurotiales</taxon>
        <taxon>Aspergillaceae</taxon>
        <taxon>Aspergillus</taxon>
    </lineage>
</organism>
<dbReference type="InterPro" id="IPR023210">
    <property type="entry name" value="NADP_OxRdtase_dom"/>
</dbReference>
<dbReference type="Pfam" id="PF00248">
    <property type="entry name" value="Aldo_ket_red"/>
    <property type="match status" value="1"/>
</dbReference>
<keyword evidence="4" id="KW-1185">Reference proteome</keyword>
<evidence type="ECO:0000256" key="1">
    <source>
        <dbReference type="ARBA" id="ARBA00023002"/>
    </source>
</evidence>
<sequence>MARVAAKNIVGKAIGPIGYGLMGFCRPWAPVEYSVATEVMKTALEQGSTFWNAGLHYGTPTANSLHLLKYYFTQYPEDADKVVLSIKGAYNVATHTPDCSPEGIRASVDQALAILDGAKKIDVFECARVDPNVPLETSIGTLAQLVKEGKIGGIGISEASAATIRRAHAVHPIAAAEIELSLFTTEPLHNGIAETCHELNIPLIAYSPLGRGWLTGQIRKYSDLAETDMRRMLPRFQPDVFDNNFKVVEAVEAIAQRKNATVAQVAIGWVRAQGAIPIPGATTEGRVLENYRDIILSADELEEIEKGLQSLSVLGDRYGGRHEKLLNL</sequence>
<dbReference type="AlphaFoldDB" id="A0A7R8ALP4"/>
<dbReference type="PANTHER" id="PTHR43625:SF78">
    <property type="entry name" value="PYRIDOXAL REDUCTASE-RELATED"/>
    <property type="match status" value="1"/>
</dbReference>
<evidence type="ECO:0000313" key="3">
    <source>
        <dbReference type="EMBL" id="BCS24174.1"/>
    </source>
</evidence>
<dbReference type="GO" id="GO:0005737">
    <property type="term" value="C:cytoplasm"/>
    <property type="evidence" value="ECO:0007669"/>
    <property type="project" value="TreeGrafter"/>
</dbReference>
<dbReference type="GeneID" id="64974179"/>
<dbReference type="InterPro" id="IPR050791">
    <property type="entry name" value="Aldo-Keto_reductase"/>
</dbReference>
<dbReference type="KEGG" id="apuu:APUU_40618S"/>
<dbReference type="EMBL" id="AP024446">
    <property type="protein sequence ID" value="BCS24174.1"/>
    <property type="molecule type" value="Genomic_DNA"/>
</dbReference>
<dbReference type="GO" id="GO:0016491">
    <property type="term" value="F:oxidoreductase activity"/>
    <property type="evidence" value="ECO:0007669"/>
    <property type="project" value="UniProtKB-KW"/>
</dbReference>
<dbReference type="Gene3D" id="3.20.20.100">
    <property type="entry name" value="NADP-dependent oxidoreductase domain"/>
    <property type="match status" value="1"/>
</dbReference>
<dbReference type="InterPro" id="IPR036812">
    <property type="entry name" value="NAD(P)_OxRdtase_dom_sf"/>
</dbReference>
<protein>
    <submittedName>
        <fullName evidence="3">Pyridoxine 4-dehydrogenase</fullName>
    </submittedName>
</protein>
<feature type="domain" description="NADP-dependent oxidoreductase" evidence="2">
    <location>
        <begin position="16"/>
        <end position="306"/>
    </location>
</feature>